<keyword evidence="1" id="KW-0285">Flavoprotein</keyword>
<gene>
    <name evidence="6" type="ORF">GO495_02820</name>
</gene>
<evidence type="ECO:0000256" key="3">
    <source>
        <dbReference type="ARBA" id="ARBA00023002"/>
    </source>
</evidence>
<dbReference type="OrthoDB" id="9782160at2"/>
<dbReference type="GO" id="GO:0004497">
    <property type="term" value="F:monooxygenase activity"/>
    <property type="evidence" value="ECO:0007669"/>
    <property type="project" value="UniProtKB-KW"/>
</dbReference>
<keyword evidence="2" id="KW-0274">FAD</keyword>
<accession>A0A6N8J5M1</accession>
<protein>
    <submittedName>
        <fullName evidence="6">NAD(P)-binding protein</fullName>
    </submittedName>
</protein>
<keyword evidence="4" id="KW-0503">Monooxygenase</keyword>
<keyword evidence="7" id="KW-1185">Reference proteome</keyword>
<dbReference type="AlphaFoldDB" id="A0A6N8J5M1"/>
<evidence type="ECO:0000256" key="1">
    <source>
        <dbReference type="ARBA" id="ARBA00022630"/>
    </source>
</evidence>
<evidence type="ECO:0000256" key="2">
    <source>
        <dbReference type="ARBA" id="ARBA00022827"/>
    </source>
</evidence>
<dbReference type="PANTHER" id="PTHR47178:SF6">
    <property type="entry name" value="FAD-BINDING DOMAIN-CONTAINING PROTEIN"/>
    <property type="match status" value="1"/>
</dbReference>
<dbReference type="Gene3D" id="3.50.50.60">
    <property type="entry name" value="FAD/NAD(P)-binding domain"/>
    <property type="match status" value="1"/>
</dbReference>
<keyword evidence="3" id="KW-0560">Oxidoreductase</keyword>
<dbReference type="SUPFAM" id="SSF51905">
    <property type="entry name" value="FAD/NAD(P)-binding domain"/>
    <property type="match status" value="1"/>
</dbReference>
<reference evidence="6 7" key="1">
    <citation type="submission" date="2019-12" db="EMBL/GenBank/DDBJ databases">
        <title>The draft genomic sequence of strain Chitinophaga oryziterrae JCM 16595.</title>
        <authorList>
            <person name="Zhang X."/>
        </authorList>
    </citation>
    <scope>NUCLEOTIDE SEQUENCE [LARGE SCALE GENOMIC DNA]</scope>
    <source>
        <strain evidence="6 7">JCM 16595</strain>
    </source>
</reference>
<evidence type="ECO:0000313" key="7">
    <source>
        <dbReference type="Proteomes" id="UP000468388"/>
    </source>
</evidence>
<dbReference type="InterPro" id="IPR036188">
    <property type="entry name" value="FAD/NAD-bd_sf"/>
</dbReference>
<proteinExistence type="predicted"/>
<comment type="caution">
    <text evidence="6">The sequence shown here is derived from an EMBL/GenBank/DDBJ whole genome shotgun (WGS) entry which is preliminary data.</text>
</comment>
<evidence type="ECO:0000313" key="6">
    <source>
        <dbReference type="EMBL" id="MVT39509.1"/>
    </source>
</evidence>
<feature type="domain" description="FAD-binding" evidence="5">
    <location>
        <begin position="322"/>
        <end position="386"/>
    </location>
</feature>
<name>A0A6N8J5M1_9BACT</name>
<dbReference type="Pfam" id="PF13450">
    <property type="entry name" value="NAD_binding_8"/>
    <property type="match status" value="1"/>
</dbReference>
<dbReference type="GO" id="GO:0071949">
    <property type="term" value="F:FAD binding"/>
    <property type="evidence" value="ECO:0007669"/>
    <property type="project" value="InterPro"/>
</dbReference>
<dbReference type="Pfam" id="PF01494">
    <property type="entry name" value="FAD_binding_3"/>
    <property type="match status" value="1"/>
</dbReference>
<dbReference type="InterPro" id="IPR002938">
    <property type="entry name" value="FAD-bd"/>
</dbReference>
<dbReference type="EMBL" id="WRXO01000001">
    <property type="protein sequence ID" value="MVT39509.1"/>
    <property type="molecule type" value="Genomic_DNA"/>
</dbReference>
<evidence type="ECO:0000259" key="5">
    <source>
        <dbReference type="Pfam" id="PF01494"/>
    </source>
</evidence>
<dbReference type="PANTHER" id="PTHR47178">
    <property type="entry name" value="MONOOXYGENASE, FAD-BINDING"/>
    <property type="match status" value="1"/>
</dbReference>
<organism evidence="6 7">
    <name type="scientific">Chitinophaga oryziterrae</name>
    <dbReference type="NCBI Taxonomy" id="1031224"/>
    <lineage>
        <taxon>Bacteria</taxon>
        <taxon>Pseudomonadati</taxon>
        <taxon>Bacteroidota</taxon>
        <taxon>Chitinophagia</taxon>
        <taxon>Chitinophagales</taxon>
        <taxon>Chitinophagaceae</taxon>
        <taxon>Chitinophaga</taxon>
    </lineage>
</organism>
<sequence length="403" mass="44344">MTIIIIGAGIGGLCLAQMLKKNGMNVQVFERDANASDRPQGYRLHLDADGISAIKESLPEKLFELFELTSTNPLAYTTILDTALKLKRRFPIDEYSKTEHHIERGVARHLNVNRATLREILLTGLDDICYYGAKLDHYEADEKGITAFFEDGRIIKGDLLIGADGAGSVVRKQRAPEAKLMDSGARAIYGRIKLEDARKVLPQLCIADVFTAASDARKLILGVGPIIFPVRPESAAQSLGLDRTLNEQHDYVGCIISGRKEFFGSDDTEVRKKTSDELQQMAIELLSDWPSEASSVPAAGEKGSFFYIEMNSSIPFDLKPHHNVTLLGDAIHNMTPSLGRGANVALKDAVLLGKELIEVALGKKELVNSLADYEREMTEYGFNVVRHSAEMGTKLLGQDPLTE</sequence>
<dbReference type="Proteomes" id="UP000468388">
    <property type="component" value="Unassembled WGS sequence"/>
</dbReference>
<evidence type="ECO:0000256" key="4">
    <source>
        <dbReference type="ARBA" id="ARBA00023033"/>
    </source>
</evidence>
<dbReference type="PRINTS" id="PR00420">
    <property type="entry name" value="RNGMNOXGNASE"/>
</dbReference>